<sequence>MWWSTSRPASTPGRSNWPGVRRSCAYSALARYTRGRTVVGYCGFTGLYQNTLQLLGRRQVIHVERPFSMPLELEIEVSVRDEGGVRVVRVAPADSMWIFLGQVLGAVPTGSREFDEPLLADGWILGRLLRDRGEAWSGVS</sequence>
<evidence type="ECO:0000313" key="1">
    <source>
        <dbReference type="EMBL" id="QNP68819.1"/>
    </source>
</evidence>
<dbReference type="AlphaFoldDB" id="A0A7H0I7Q3"/>
<gene>
    <name evidence="1" type="ORF">IAG44_04650</name>
</gene>
<dbReference type="Gene3D" id="3.30.360.10">
    <property type="entry name" value="Dihydrodipicolinate Reductase, domain 2"/>
    <property type="match status" value="1"/>
</dbReference>
<dbReference type="KEGG" id="sroi:IAG44_04650"/>
<proteinExistence type="predicted"/>
<dbReference type="EMBL" id="CP060828">
    <property type="protein sequence ID" value="QNP68819.1"/>
    <property type="molecule type" value="Genomic_DNA"/>
</dbReference>
<reference evidence="1 2" key="1">
    <citation type="submission" date="2020-08" db="EMBL/GenBank/DDBJ databases">
        <title>A novel species.</title>
        <authorList>
            <person name="Gao J."/>
        </authorList>
    </citation>
    <scope>NUCLEOTIDE SEQUENCE [LARGE SCALE GENOMIC DNA]</scope>
    <source>
        <strain evidence="1 2">CRXT-G-22</strain>
    </source>
</reference>
<dbReference type="Proteomes" id="UP000516052">
    <property type="component" value="Chromosome"/>
</dbReference>
<name>A0A7H0I7Q3_9ACTN</name>
<dbReference type="RefSeq" id="WP_187745858.1">
    <property type="nucleotide sequence ID" value="NZ_CP060828.1"/>
</dbReference>
<keyword evidence="2" id="KW-1185">Reference proteome</keyword>
<protein>
    <submittedName>
        <fullName evidence="1">Uncharacterized protein</fullName>
    </submittedName>
</protein>
<organism evidence="1 2">
    <name type="scientific">Streptomyces roseirectus</name>
    <dbReference type="NCBI Taxonomy" id="2768066"/>
    <lineage>
        <taxon>Bacteria</taxon>
        <taxon>Bacillati</taxon>
        <taxon>Actinomycetota</taxon>
        <taxon>Actinomycetes</taxon>
        <taxon>Kitasatosporales</taxon>
        <taxon>Streptomycetaceae</taxon>
        <taxon>Streptomyces</taxon>
    </lineage>
</organism>
<accession>A0A7H0I7Q3</accession>
<evidence type="ECO:0000313" key="2">
    <source>
        <dbReference type="Proteomes" id="UP000516052"/>
    </source>
</evidence>